<reference evidence="1" key="1">
    <citation type="journal article" date="2015" name="Genome Biol. Evol.">
        <title>Organellar Genomes of White Spruce (Picea glauca): Assembly and Annotation.</title>
        <authorList>
            <person name="Jackman S.D."/>
            <person name="Warren R.L."/>
            <person name="Gibb E.A."/>
            <person name="Vandervalk B.P."/>
            <person name="Mohamadi H."/>
            <person name="Chu J."/>
            <person name="Raymond A."/>
            <person name="Pleasance S."/>
            <person name="Coope R."/>
            <person name="Wildung M.R."/>
            <person name="Ritland C.E."/>
            <person name="Bousquet J."/>
            <person name="Jones S.J."/>
            <person name="Bohlmann J."/>
            <person name="Birol I."/>
        </authorList>
    </citation>
    <scope>NUCLEOTIDE SEQUENCE [LARGE SCALE GENOMIC DNA]</scope>
    <source>
        <tissue evidence="1">Flushing bud</tissue>
    </source>
</reference>
<protein>
    <submittedName>
        <fullName evidence="1">Uncharacterized protein</fullName>
    </submittedName>
</protein>
<name>A0A101M2A8_PICGL</name>
<gene>
    <name evidence="1" type="ORF">ABT39_MTgene2800</name>
</gene>
<accession>A0A101M2A8</accession>
<evidence type="ECO:0000313" key="1">
    <source>
        <dbReference type="EMBL" id="KUM49575.1"/>
    </source>
</evidence>
<organism evidence="1">
    <name type="scientific">Picea glauca</name>
    <name type="common">White spruce</name>
    <name type="synonym">Pinus glauca</name>
    <dbReference type="NCBI Taxonomy" id="3330"/>
    <lineage>
        <taxon>Eukaryota</taxon>
        <taxon>Viridiplantae</taxon>
        <taxon>Streptophyta</taxon>
        <taxon>Embryophyta</taxon>
        <taxon>Tracheophyta</taxon>
        <taxon>Spermatophyta</taxon>
        <taxon>Pinopsida</taxon>
        <taxon>Pinidae</taxon>
        <taxon>Conifers I</taxon>
        <taxon>Pinales</taxon>
        <taxon>Pinaceae</taxon>
        <taxon>Picea</taxon>
    </lineage>
</organism>
<keyword evidence="1" id="KW-0496">Mitochondrion</keyword>
<proteinExistence type="predicted"/>
<sequence length="38" mass="4348">MHNEEEYEGEGHVVNINAYSNHVDDLTNDVINMEEDDG</sequence>
<dbReference type="AlphaFoldDB" id="A0A101M2A8"/>
<comment type="caution">
    <text evidence="1">The sequence shown here is derived from an EMBL/GenBank/DDBJ whole genome shotgun (WGS) entry which is preliminary data.</text>
</comment>
<dbReference type="EMBL" id="LKAM01000002">
    <property type="protein sequence ID" value="KUM49575.1"/>
    <property type="molecule type" value="Genomic_DNA"/>
</dbReference>
<geneLocation type="mitochondrion" evidence="1"/>